<reference evidence="1 2" key="1">
    <citation type="submission" date="2016-04" db="EMBL/GenBank/DDBJ databases">
        <title>ATOL: Assembling a taxonomically balanced genome-scale reconstruction of the evolutionary history of the Enterobacteriaceae.</title>
        <authorList>
            <person name="Plunkett G.III."/>
            <person name="Neeno-Eckwall E.C."/>
            <person name="Glasner J.D."/>
            <person name="Perna N.T."/>
        </authorList>
    </citation>
    <scope>NUCLEOTIDE SEQUENCE [LARGE SCALE GENOMIC DNA]</scope>
    <source>
        <strain evidence="1 2">ATCC 51602</strain>
    </source>
</reference>
<dbReference type="Pfam" id="PF14000">
    <property type="entry name" value="Packaging_FI"/>
    <property type="match status" value="1"/>
</dbReference>
<accession>A0ABX2W794</accession>
<name>A0ABX2W794_9ENTR</name>
<keyword evidence="2" id="KW-1185">Reference proteome</keyword>
<sequence length="115" mass="12429">MERKEIIARLNELSGELGREIDITGSSAELALRLREAEEELGAINGDGGCIPEQVVTDKHPDLPMGDRIQVKPSICLHLKVFGSSGYLVSKCVPPGVLVEIASRDFDPEKMTKGG</sequence>
<dbReference type="InterPro" id="IPR025147">
    <property type="entry name" value="Packaging_FI"/>
</dbReference>
<dbReference type="RefSeq" id="WP_064545973.1">
    <property type="nucleotide sequence ID" value="NZ_LXEQ01000045.1"/>
</dbReference>
<evidence type="ECO:0000313" key="1">
    <source>
        <dbReference type="EMBL" id="OAT26720.1"/>
    </source>
</evidence>
<evidence type="ECO:0008006" key="3">
    <source>
        <dbReference type="Google" id="ProtNLM"/>
    </source>
</evidence>
<gene>
    <name evidence="1" type="ORF">M976_02881</name>
</gene>
<dbReference type="Proteomes" id="UP000078407">
    <property type="component" value="Unassembled WGS sequence"/>
</dbReference>
<dbReference type="EMBL" id="LXEQ01000045">
    <property type="protein sequence ID" value="OAT26720.1"/>
    <property type="molecule type" value="Genomic_DNA"/>
</dbReference>
<comment type="caution">
    <text evidence="1">The sequence shown here is derived from an EMBL/GenBank/DDBJ whole genome shotgun (WGS) entry which is preliminary data.</text>
</comment>
<organism evidence="1 2">
    <name type="scientific">Buttiauxella ferragutiae ATCC 51602</name>
    <dbReference type="NCBI Taxonomy" id="1354252"/>
    <lineage>
        <taxon>Bacteria</taxon>
        <taxon>Pseudomonadati</taxon>
        <taxon>Pseudomonadota</taxon>
        <taxon>Gammaproteobacteria</taxon>
        <taxon>Enterobacterales</taxon>
        <taxon>Enterobacteriaceae</taxon>
        <taxon>Buttiauxella</taxon>
    </lineage>
</organism>
<proteinExistence type="predicted"/>
<evidence type="ECO:0000313" key="2">
    <source>
        <dbReference type="Proteomes" id="UP000078407"/>
    </source>
</evidence>
<protein>
    <recommendedName>
        <fullName evidence="3">Phage protein</fullName>
    </recommendedName>
</protein>